<organism evidence="3 4">
    <name type="scientific">Plutella xylostella</name>
    <name type="common">Diamondback moth</name>
    <name type="synonym">Plutella maculipennis</name>
    <dbReference type="NCBI Taxonomy" id="51655"/>
    <lineage>
        <taxon>Eukaryota</taxon>
        <taxon>Metazoa</taxon>
        <taxon>Ecdysozoa</taxon>
        <taxon>Arthropoda</taxon>
        <taxon>Hexapoda</taxon>
        <taxon>Insecta</taxon>
        <taxon>Pterygota</taxon>
        <taxon>Neoptera</taxon>
        <taxon>Endopterygota</taxon>
        <taxon>Lepidoptera</taxon>
        <taxon>Glossata</taxon>
        <taxon>Ditrysia</taxon>
        <taxon>Yponomeutoidea</taxon>
        <taxon>Plutellidae</taxon>
        <taxon>Plutella</taxon>
    </lineage>
</organism>
<feature type="transmembrane region" description="Helical" evidence="2">
    <location>
        <begin position="61"/>
        <end position="84"/>
    </location>
</feature>
<reference evidence="3" key="1">
    <citation type="submission" date="2020-11" db="EMBL/GenBank/DDBJ databases">
        <authorList>
            <person name="Whiteford S."/>
        </authorList>
    </citation>
    <scope>NUCLEOTIDE SEQUENCE</scope>
</reference>
<feature type="region of interest" description="Disordered" evidence="1">
    <location>
        <begin position="88"/>
        <end position="121"/>
    </location>
</feature>
<dbReference type="Proteomes" id="UP000653454">
    <property type="component" value="Unassembled WGS sequence"/>
</dbReference>
<dbReference type="AlphaFoldDB" id="A0A8S4GAK8"/>
<sequence>MQCKSDHGVIDTPRAACVQTSDKARFASNRTSLPRSIATGLSDVNGVLLYGSSQKMKKRDIVLVVVLSCGAVAVLLALAAFCLVRRRRRKRDDDEDGTSCAIRIDQSSGSDGGGEKKSRLNGFLNLKTLS</sequence>
<proteinExistence type="predicted"/>
<evidence type="ECO:0000256" key="2">
    <source>
        <dbReference type="SAM" id="Phobius"/>
    </source>
</evidence>
<evidence type="ECO:0000256" key="1">
    <source>
        <dbReference type="SAM" id="MobiDB-lite"/>
    </source>
</evidence>
<keyword evidence="2" id="KW-1133">Transmembrane helix</keyword>
<keyword evidence="2" id="KW-0812">Transmembrane</keyword>
<keyword evidence="2" id="KW-0472">Membrane</keyword>
<dbReference type="EMBL" id="CAJHNJ030000168">
    <property type="protein sequence ID" value="CAG9136904.1"/>
    <property type="molecule type" value="Genomic_DNA"/>
</dbReference>
<evidence type="ECO:0000313" key="4">
    <source>
        <dbReference type="Proteomes" id="UP000653454"/>
    </source>
</evidence>
<accession>A0A8S4GAK8</accession>
<keyword evidence="4" id="KW-1185">Reference proteome</keyword>
<name>A0A8S4GAK8_PLUXY</name>
<gene>
    <name evidence="3" type="ORF">PLXY2_LOCUS15156</name>
</gene>
<evidence type="ECO:0000313" key="3">
    <source>
        <dbReference type="EMBL" id="CAG9136904.1"/>
    </source>
</evidence>
<comment type="caution">
    <text evidence="3">The sequence shown here is derived from an EMBL/GenBank/DDBJ whole genome shotgun (WGS) entry which is preliminary data.</text>
</comment>
<protein>
    <submittedName>
        <fullName evidence="3">(diamondback moth) hypothetical protein</fullName>
    </submittedName>
</protein>